<name>A0ABN5LA94_9LACO</name>
<dbReference type="RefSeq" id="WP_109585698.1">
    <property type="nucleotide sequence ID" value="NZ_CP029477.1"/>
</dbReference>
<proteinExistence type="predicted"/>
<dbReference type="EMBL" id="CP029477">
    <property type="protein sequence ID" value="AWM74565.1"/>
    <property type="molecule type" value="Genomic_DNA"/>
</dbReference>
<protein>
    <submittedName>
        <fullName evidence="3">Uncharacterized protein</fullName>
    </submittedName>
</protein>
<dbReference type="Proteomes" id="UP000246036">
    <property type="component" value="Chromosome"/>
</dbReference>
<dbReference type="SUPFAM" id="SSF56801">
    <property type="entry name" value="Acetyl-CoA synthetase-like"/>
    <property type="match status" value="1"/>
</dbReference>
<gene>
    <name evidence="3" type="ORF">DKL58_00480</name>
</gene>
<reference evidence="3 4" key="1">
    <citation type="submission" date="2018-05" db="EMBL/GenBank/DDBJ databases">
        <title>Reference genomes for bee gut microbiota database.</title>
        <authorList>
            <person name="Ellegaard K.M."/>
        </authorList>
    </citation>
    <scope>NUCLEOTIDE SEQUENCE [LARGE SCALE GENOMIC DNA]</scope>
    <source>
        <strain evidence="3 4">ESL0186</strain>
    </source>
</reference>
<dbReference type="Pfam" id="PF00501">
    <property type="entry name" value="AMP-binding"/>
    <property type="match status" value="1"/>
</dbReference>
<feature type="domain" description="AMP-binding enzyme C-terminal" evidence="2">
    <location>
        <begin position="415"/>
        <end position="491"/>
    </location>
</feature>
<dbReference type="InterPro" id="IPR042099">
    <property type="entry name" value="ANL_N_sf"/>
</dbReference>
<keyword evidence="4" id="KW-1185">Reference proteome</keyword>
<dbReference type="InterPro" id="IPR050237">
    <property type="entry name" value="ATP-dep_AMP-bd_enzyme"/>
</dbReference>
<accession>A0ABN5LA94</accession>
<dbReference type="InterPro" id="IPR025110">
    <property type="entry name" value="AMP-bd_C"/>
</dbReference>
<sequence length="509" mass="57149">MTSSKKVQTLNDLWQERLKQSAQSTFVTEDGRKYSYQEIDFLANKQMELLRNNGIKKGDLIAIQFELDLANIVTVIACIKMGVVINPLNPHFDIDEINSMINRFKPYAIISQKSVRGRDTLSNIANLDNYQTKKIADLVFFTRKKHLPSEFIGGDGSDTPALVLNTSGTSGLYKGVVLTNKNIISAESAYNDAFSITKNDMTLILSGMYHAIGFHHGLISTIMAGSHLAIIKHYNIEQVAKMLEEEPITYIDSLPTIMYDLLFKVQNLGKLRMLICGGDKIKESILVQAKKRNIPLYNCYGLTEAVPFSYTPQDYYLSKGAMTTAVKPMTNIKVRLVKNKNIITDSNKQGQIEVAGPIIFKCYLADPEKTAKAFDGEWFVTGDVGHYNEDNLLEIDGRNSDKIIRGGENISAHMVEDKIKGCQNIEEVAVLGVPDVRLGQRIGAFIVLNHGQKVLTKAELISELEKQHVDKKLWPEKLWVVDSLPKTSNGKIKKYLLKNWLEGKKVNEE</sequence>
<dbReference type="InterPro" id="IPR045851">
    <property type="entry name" value="AMP-bd_C_sf"/>
</dbReference>
<dbReference type="PANTHER" id="PTHR43767">
    <property type="entry name" value="LONG-CHAIN-FATTY-ACID--COA LIGASE"/>
    <property type="match status" value="1"/>
</dbReference>
<evidence type="ECO:0000259" key="1">
    <source>
        <dbReference type="Pfam" id="PF00501"/>
    </source>
</evidence>
<dbReference type="Gene3D" id="3.30.300.30">
    <property type="match status" value="1"/>
</dbReference>
<organism evidence="3 4">
    <name type="scientific">Lactobacillus kullabergensis</name>
    <dbReference type="NCBI Taxonomy" id="1218493"/>
    <lineage>
        <taxon>Bacteria</taxon>
        <taxon>Bacillati</taxon>
        <taxon>Bacillota</taxon>
        <taxon>Bacilli</taxon>
        <taxon>Lactobacillales</taxon>
        <taxon>Lactobacillaceae</taxon>
        <taxon>Lactobacillus</taxon>
    </lineage>
</organism>
<evidence type="ECO:0000259" key="2">
    <source>
        <dbReference type="Pfam" id="PF13193"/>
    </source>
</evidence>
<dbReference type="Gene3D" id="3.40.50.12780">
    <property type="entry name" value="N-terminal domain of ligase-like"/>
    <property type="match status" value="1"/>
</dbReference>
<evidence type="ECO:0000313" key="3">
    <source>
        <dbReference type="EMBL" id="AWM74565.1"/>
    </source>
</evidence>
<dbReference type="InterPro" id="IPR000873">
    <property type="entry name" value="AMP-dep_synth/lig_dom"/>
</dbReference>
<dbReference type="PANTHER" id="PTHR43767:SF1">
    <property type="entry name" value="NONRIBOSOMAL PEPTIDE SYNTHASE PES1 (EUROFUNG)-RELATED"/>
    <property type="match status" value="1"/>
</dbReference>
<dbReference type="Pfam" id="PF13193">
    <property type="entry name" value="AMP-binding_C"/>
    <property type="match status" value="1"/>
</dbReference>
<evidence type="ECO:0000313" key="4">
    <source>
        <dbReference type="Proteomes" id="UP000246036"/>
    </source>
</evidence>
<feature type="domain" description="AMP-dependent synthetase/ligase" evidence="1">
    <location>
        <begin position="15"/>
        <end position="364"/>
    </location>
</feature>